<dbReference type="OMA" id="QKGEPSM"/>
<dbReference type="Pfam" id="PF00397">
    <property type="entry name" value="WW"/>
    <property type="match status" value="1"/>
</dbReference>
<dbReference type="GO" id="GO:0051087">
    <property type="term" value="F:protein-folding chaperone binding"/>
    <property type="evidence" value="ECO:0007669"/>
    <property type="project" value="InterPro"/>
</dbReference>
<gene>
    <name evidence="5" type="primary">LOC110986693</name>
</gene>
<dbReference type="KEGG" id="aplc:110986693"/>
<dbReference type="GeneID" id="110986693"/>
<evidence type="ECO:0000313" key="4">
    <source>
        <dbReference type="Proteomes" id="UP000694845"/>
    </source>
</evidence>
<feature type="domain" description="BAG" evidence="3">
    <location>
        <begin position="417"/>
        <end position="494"/>
    </location>
</feature>
<dbReference type="Gene3D" id="1.20.58.120">
    <property type="entry name" value="BAG domain"/>
    <property type="match status" value="1"/>
</dbReference>
<feature type="region of interest" description="Disordered" evidence="1">
    <location>
        <begin position="94"/>
        <end position="137"/>
    </location>
</feature>
<reference evidence="5" key="1">
    <citation type="submission" date="2025-08" db="UniProtKB">
        <authorList>
            <consortium name="RefSeq"/>
        </authorList>
    </citation>
    <scope>IDENTIFICATION</scope>
</reference>
<name>A0A8B7ZHZ8_ACAPL</name>
<dbReference type="SUPFAM" id="SSF51045">
    <property type="entry name" value="WW domain"/>
    <property type="match status" value="1"/>
</dbReference>
<feature type="compositionally biased region" description="Polar residues" evidence="1">
    <location>
        <begin position="105"/>
        <end position="129"/>
    </location>
</feature>
<dbReference type="Pfam" id="PF02179">
    <property type="entry name" value="BAG"/>
    <property type="match status" value="1"/>
</dbReference>
<feature type="compositionally biased region" description="Basic and acidic residues" evidence="1">
    <location>
        <begin position="216"/>
        <end position="241"/>
    </location>
</feature>
<proteinExistence type="predicted"/>
<dbReference type="InterPro" id="IPR036020">
    <property type="entry name" value="WW_dom_sf"/>
</dbReference>
<keyword evidence="4" id="KW-1185">Reference proteome</keyword>
<dbReference type="InterPro" id="IPR003103">
    <property type="entry name" value="BAG_domain"/>
</dbReference>
<dbReference type="Gene3D" id="2.20.70.10">
    <property type="match status" value="1"/>
</dbReference>
<dbReference type="PROSITE" id="PS01159">
    <property type="entry name" value="WW_DOMAIN_1"/>
    <property type="match status" value="1"/>
</dbReference>
<dbReference type="PROSITE" id="PS50020">
    <property type="entry name" value="WW_DOMAIN_2"/>
    <property type="match status" value="1"/>
</dbReference>
<dbReference type="Proteomes" id="UP000694845">
    <property type="component" value="Unplaced"/>
</dbReference>
<dbReference type="SUPFAM" id="SSF63491">
    <property type="entry name" value="BAG domain"/>
    <property type="match status" value="1"/>
</dbReference>
<dbReference type="OrthoDB" id="10072551at2759"/>
<sequence length="499" mass="56774">MSKFWGFPESPLKTRMARPITDDDPLPDGWEMLIDPESQWPFFVDHRNRRTSWKDPRRPKALQAFMDSAIAGDNFFRSAFDNQDPFWQNTWDPFGPGGRHVSRSPRGSPSVQRRMQPNIQDVRRSQSPQPGGRLTPTLESQMNRLHTHGSPHPYPESRVPGHIHHGLSHQYMEGRTPGHQHQVYPSSPRMQQHHHQAPHDGRRVPTDELRAHRLDPQHEHLSEEGEHVIHIPIRVEGRDNRNSAPSPYGEPHEIHSTVPPQGMPKPVPVPQQVQPQDPQRRYVPIEEDQQESGSAVPASPQQFPRQLDLKDEQRDAIGDEHYSPKDCLRSEEPASPKPFPVQKECENEQTFKTEWSQSVQPQEQRGSQQAEASQGDKPRPVSKEAINSLSGPANGTQEPKGTAEAETVPALPDMPTQVVQIRDILAKILELGGDIEDFTGHKGSKEYLRIEEMLMRHMLQLDNVDTMGDERIRGERRMAVVTAQTLMSRLEKKALPADV</sequence>
<feature type="region of interest" description="Disordered" evidence="1">
    <location>
        <begin position="216"/>
        <end position="278"/>
    </location>
</feature>
<dbReference type="InterPro" id="IPR001202">
    <property type="entry name" value="WW_dom"/>
</dbReference>
<dbReference type="PROSITE" id="PS51035">
    <property type="entry name" value="BAG"/>
    <property type="match status" value="1"/>
</dbReference>
<feature type="domain" description="WW" evidence="2">
    <location>
        <begin position="24"/>
        <end position="58"/>
    </location>
</feature>
<evidence type="ECO:0000259" key="3">
    <source>
        <dbReference type="PROSITE" id="PS51035"/>
    </source>
</evidence>
<protein>
    <submittedName>
        <fullName evidence="5">BAG family molecular chaperone regulator 3-like</fullName>
    </submittedName>
</protein>
<dbReference type="CDD" id="cd00201">
    <property type="entry name" value="WW"/>
    <property type="match status" value="1"/>
</dbReference>
<accession>A0A8B7ZHZ8</accession>
<evidence type="ECO:0000256" key="1">
    <source>
        <dbReference type="SAM" id="MobiDB-lite"/>
    </source>
</evidence>
<feature type="region of interest" description="Disordered" evidence="1">
    <location>
        <begin position="319"/>
        <end position="411"/>
    </location>
</feature>
<dbReference type="AlphaFoldDB" id="A0A8B7ZHZ8"/>
<dbReference type="RefSeq" id="XP_022104490.1">
    <property type="nucleotide sequence ID" value="XM_022248798.1"/>
</dbReference>
<evidence type="ECO:0000259" key="2">
    <source>
        <dbReference type="PROSITE" id="PS50020"/>
    </source>
</evidence>
<organism evidence="4 5">
    <name type="scientific">Acanthaster planci</name>
    <name type="common">Crown-of-thorns starfish</name>
    <dbReference type="NCBI Taxonomy" id="133434"/>
    <lineage>
        <taxon>Eukaryota</taxon>
        <taxon>Metazoa</taxon>
        <taxon>Echinodermata</taxon>
        <taxon>Eleutherozoa</taxon>
        <taxon>Asterozoa</taxon>
        <taxon>Asteroidea</taxon>
        <taxon>Valvatacea</taxon>
        <taxon>Valvatida</taxon>
        <taxon>Acanthasteridae</taxon>
        <taxon>Acanthaster</taxon>
    </lineage>
</organism>
<feature type="region of interest" description="Disordered" evidence="1">
    <location>
        <begin position="175"/>
        <end position="203"/>
    </location>
</feature>
<dbReference type="SMART" id="SM00456">
    <property type="entry name" value="WW"/>
    <property type="match status" value="1"/>
</dbReference>
<feature type="compositionally biased region" description="Polar residues" evidence="1">
    <location>
        <begin position="352"/>
        <end position="372"/>
    </location>
</feature>
<dbReference type="SMART" id="SM00264">
    <property type="entry name" value="BAG"/>
    <property type="match status" value="1"/>
</dbReference>
<feature type="compositionally biased region" description="Polar residues" evidence="1">
    <location>
        <begin position="385"/>
        <end position="399"/>
    </location>
</feature>
<dbReference type="InterPro" id="IPR036533">
    <property type="entry name" value="BAG_dom_sf"/>
</dbReference>
<feature type="compositionally biased region" description="Basic and acidic residues" evidence="1">
    <location>
        <begin position="319"/>
        <end position="334"/>
    </location>
</feature>
<evidence type="ECO:0000313" key="5">
    <source>
        <dbReference type="RefSeq" id="XP_022104490.1"/>
    </source>
</evidence>